<dbReference type="PANTHER" id="PTHR18964:SF149">
    <property type="entry name" value="BIFUNCTIONAL UDP-N-ACETYLGLUCOSAMINE 2-EPIMERASE_N-ACETYLMANNOSAMINE KINASE"/>
    <property type="match status" value="1"/>
</dbReference>
<dbReference type="AlphaFoldDB" id="A0A5C4TG78"/>
<gene>
    <name evidence="2" type="ORF">FE784_03775</name>
</gene>
<accession>A0A5C4TG78</accession>
<dbReference type="Proteomes" id="UP000307943">
    <property type="component" value="Unassembled WGS sequence"/>
</dbReference>
<dbReference type="RefSeq" id="WP_139600797.1">
    <property type="nucleotide sequence ID" value="NZ_VDCQ01000004.1"/>
</dbReference>
<dbReference type="Pfam" id="PF00480">
    <property type="entry name" value="ROK"/>
    <property type="match status" value="2"/>
</dbReference>
<protein>
    <submittedName>
        <fullName evidence="2">ROK family protein</fullName>
    </submittedName>
</protein>
<evidence type="ECO:0000313" key="2">
    <source>
        <dbReference type="EMBL" id="TNJ67510.1"/>
    </source>
</evidence>
<reference evidence="2 3" key="1">
    <citation type="submission" date="2019-05" db="EMBL/GenBank/DDBJ databases">
        <title>We sequenced the genome of Paenibacillus hemerocallicola KCTC 33185 for further insight into its adaptation and study the phylogeny of Paenibacillus.</title>
        <authorList>
            <person name="Narsing Rao M.P."/>
        </authorList>
    </citation>
    <scope>NUCLEOTIDE SEQUENCE [LARGE SCALE GENOMIC DNA]</scope>
    <source>
        <strain evidence="2 3">KCTC 33185</strain>
    </source>
</reference>
<dbReference type="PANTHER" id="PTHR18964">
    <property type="entry name" value="ROK (REPRESSOR, ORF, KINASE) FAMILY"/>
    <property type="match status" value="1"/>
</dbReference>
<dbReference type="Gene3D" id="3.30.420.40">
    <property type="match status" value="2"/>
</dbReference>
<sequence length="310" mass="33076">MNRYAIVFDVGGTSIKAAVVREDGETVPDTVETFPSCGKEGKETLLAHFYGLIAGRVALLDKLSGGAPFEVIGVGYAFPSPFDYENGICYIRGQDKYDALYGTNLREAMKERIAADAEVGEKLSAQATIVFDNDAAMFAAGQLAFGHAKRYRRSICITIGTGTGSSFIDENGIVKGRELWNDPFRDGIADDYISKRGMLRVAAAYGLGADGDVKAIADAARTGDTKAADAFASFGRLFGELLAPYIREFRPEAIIVGGNIAKSHELFIPSAKAEIVVCGVPPQEVPTFETVEDTSGSAFAGALSLLKAER</sequence>
<dbReference type="OrthoDB" id="49666at2"/>
<evidence type="ECO:0000313" key="3">
    <source>
        <dbReference type="Proteomes" id="UP000307943"/>
    </source>
</evidence>
<comment type="caution">
    <text evidence="2">The sequence shown here is derived from an EMBL/GenBank/DDBJ whole genome shotgun (WGS) entry which is preliminary data.</text>
</comment>
<dbReference type="EMBL" id="VDCQ01000004">
    <property type="protein sequence ID" value="TNJ67510.1"/>
    <property type="molecule type" value="Genomic_DNA"/>
</dbReference>
<keyword evidence="3" id="KW-1185">Reference proteome</keyword>
<name>A0A5C4TG78_9BACL</name>
<dbReference type="InterPro" id="IPR043129">
    <property type="entry name" value="ATPase_NBD"/>
</dbReference>
<evidence type="ECO:0000256" key="1">
    <source>
        <dbReference type="ARBA" id="ARBA00006479"/>
    </source>
</evidence>
<organism evidence="2 3">
    <name type="scientific">Paenibacillus hemerocallicola</name>
    <dbReference type="NCBI Taxonomy" id="1172614"/>
    <lineage>
        <taxon>Bacteria</taxon>
        <taxon>Bacillati</taxon>
        <taxon>Bacillota</taxon>
        <taxon>Bacilli</taxon>
        <taxon>Bacillales</taxon>
        <taxon>Paenibacillaceae</taxon>
        <taxon>Paenibacillus</taxon>
    </lineage>
</organism>
<comment type="similarity">
    <text evidence="1">Belongs to the ROK (NagC/XylR) family.</text>
</comment>
<dbReference type="SUPFAM" id="SSF53067">
    <property type="entry name" value="Actin-like ATPase domain"/>
    <property type="match status" value="1"/>
</dbReference>
<dbReference type="InterPro" id="IPR000600">
    <property type="entry name" value="ROK"/>
</dbReference>
<proteinExistence type="inferred from homology"/>